<dbReference type="EMBL" id="FNNZ01000015">
    <property type="protein sequence ID" value="SDX14901.1"/>
    <property type="molecule type" value="Genomic_DNA"/>
</dbReference>
<dbReference type="Proteomes" id="UP000198816">
    <property type="component" value="Unassembled WGS sequence"/>
</dbReference>
<dbReference type="OrthoDB" id="5296580at2"/>
<accession>A0A1H2ZBY4</accession>
<keyword evidence="2" id="KW-1185">Reference proteome</keyword>
<proteinExistence type="predicted"/>
<gene>
    <name evidence="1" type="ORF">SAMN05421783_11552</name>
</gene>
<dbReference type="Gene3D" id="2.30.30.830">
    <property type="match status" value="1"/>
</dbReference>
<organism evidence="1 2">
    <name type="scientific">Thiocapsa roseopersicina</name>
    <dbReference type="NCBI Taxonomy" id="1058"/>
    <lineage>
        <taxon>Bacteria</taxon>
        <taxon>Pseudomonadati</taxon>
        <taxon>Pseudomonadota</taxon>
        <taxon>Gammaproteobacteria</taxon>
        <taxon>Chromatiales</taxon>
        <taxon>Chromatiaceae</taxon>
        <taxon>Thiocapsa</taxon>
    </lineage>
</organism>
<name>A0A1H2ZBY4_THIRO</name>
<reference evidence="2" key="1">
    <citation type="submission" date="2016-10" db="EMBL/GenBank/DDBJ databases">
        <authorList>
            <person name="Varghese N."/>
            <person name="Submissions S."/>
        </authorList>
    </citation>
    <scope>NUCLEOTIDE SEQUENCE [LARGE SCALE GENOMIC DNA]</scope>
    <source>
        <strain evidence="2">DSM 217</strain>
    </source>
</reference>
<dbReference type="STRING" id="1058.SAMN05421783_11552"/>
<sequence length="176" mass="19679">MSRRFRSACVSGTMVLMALLSWGCDRSGTQELRSYVDEVRARPPGPIEPLPEIQPVDAFVFEPDGRRDPFVMDTQTAAAAGADNSLAPDPLRPKEELESYPLDSLRMVGTVQQQETRWALVRTREGLVYRVRVGNHLGMNNGQIVDITDDAVRLTEIVSEIPGDWRERSAELKLTP</sequence>
<dbReference type="Pfam" id="PF04351">
    <property type="entry name" value="PilP"/>
    <property type="match status" value="1"/>
</dbReference>
<evidence type="ECO:0000313" key="2">
    <source>
        <dbReference type="Proteomes" id="UP000198816"/>
    </source>
</evidence>
<protein>
    <submittedName>
        <fullName evidence="1">Type IV pilus assembly protein PilP</fullName>
    </submittedName>
</protein>
<dbReference type="InterPro" id="IPR007446">
    <property type="entry name" value="PilP"/>
</dbReference>
<evidence type="ECO:0000313" key="1">
    <source>
        <dbReference type="EMBL" id="SDX14901.1"/>
    </source>
</evidence>
<dbReference type="AlphaFoldDB" id="A0A1H2ZBY4"/>
<dbReference type="PIRSF" id="PIRSF016481">
    <property type="entry name" value="Pilus_assembly_PilP"/>
    <property type="match status" value="1"/>
</dbReference>